<comment type="similarity">
    <text evidence="2 5">Belongs to the class-III pyridoxal-phosphate-dependent aminotransferase family.</text>
</comment>
<protein>
    <submittedName>
        <fullName evidence="6">Aspartate aminotransferase family protein</fullName>
    </submittedName>
</protein>
<evidence type="ECO:0000256" key="3">
    <source>
        <dbReference type="ARBA" id="ARBA00022576"/>
    </source>
</evidence>
<dbReference type="InterPro" id="IPR005814">
    <property type="entry name" value="Aminotrans_3"/>
</dbReference>
<dbReference type="CDD" id="cd00610">
    <property type="entry name" value="OAT_like"/>
    <property type="match status" value="1"/>
</dbReference>
<keyword evidence="3 6" id="KW-0032">Aminotransferase</keyword>
<dbReference type="PROSITE" id="PS00600">
    <property type="entry name" value="AA_TRANSFER_CLASS_3"/>
    <property type="match status" value="1"/>
</dbReference>
<dbReference type="EMBL" id="JANHAX010000006">
    <property type="protein sequence ID" value="MDQ2091823.1"/>
    <property type="molecule type" value="Genomic_DNA"/>
</dbReference>
<proteinExistence type="inferred from homology"/>
<dbReference type="InterPro" id="IPR015424">
    <property type="entry name" value="PyrdxlP-dep_Trfase"/>
</dbReference>
<dbReference type="Pfam" id="PF00202">
    <property type="entry name" value="Aminotran_3"/>
    <property type="match status" value="1"/>
</dbReference>
<comment type="caution">
    <text evidence="6">The sequence shown here is derived from an EMBL/GenBank/DDBJ whole genome shotgun (WGS) entry which is preliminary data.</text>
</comment>
<keyword evidence="3 6" id="KW-0808">Transferase</keyword>
<name>A0AAE3WFY3_9RHOB</name>
<dbReference type="InterPro" id="IPR049704">
    <property type="entry name" value="Aminotrans_3_PPA_site"/>
</dbReference>
<dbReference type="Gene3D" id="3.90.1150.10">
    <property type="entry name" value="Aspartate Aminotransferase, domain 1"/>
    <property type="match status" value="1"/>
</dbReference>
<dbReference type="PANTHER" id="PTHR43094">
    <property type="entry name" value="AMINOTRANSFERASE"/>
    <property type="match status" value="1"/>
</dbReference>
<reference evidence="6" key="2">
    <citation type="submission" date="2023-02" db="EMBL/GenBank/DDBJ databases">
        <title>'Rhodoalgimonas zhirmunskyi' gen. nov., isolated from a red alga.</title>
        <authorList>
            <person name="Nedashkovskaya O.I."/>
            <person name="Otstavnykh N.Y."/>
            <person name="Bystritskaya E.P."/>
            <person name="Balabanova L.A."/>
            <person name="Isaeva M.P."/>
        </authorList>
    </citation>
    <scope>NUCLEOTIDE SEQUENCE</scope>
    <source>
        <strain evidence="6">KCTC 52189</strain>
    </source>
</reference>
<dbReference type="InterPro" id="IPR015421">
    <property type="entry name" value="PyrdxlP-dep_Trfase_major"/>
</dbReference>
<keyword evidence="4 5" id="KW-0663">Pyridoxal phosphate</keyword>
<dbReference type="SUPFAM" id="SSF53383">
    <property type="entry name" value="PLP-dependent transferases"/>
    <property type="match status" value="1"/>
</dbReference>
<evidence type="ECO:0000256" key="1">
    <source>
        <dbReference type="ARBA" id="ARBA00001933"/>
    </source>
</evidence>
<dbReference type="Gene3D" id="3.40.640.10">
    <property type="entry name" value="Type I PLP-dependent aspartate aminotransferase-like (Major domain)"/>
    <property type="match status" value="1"/>
</dbReference>
<dbReference type="GO" id="GO:0008483">
    <property type="term" value="F:transaminase activity"/>
    <property type="evidence" value="ECO:0007669"/>
    <property type="project" value="UniProtKB-KW"/>
</dbReference>
<gene>
    <name evidence="6" type="ORF">NO357_18120</name>
</gene>
<keyword evidence="7" id="KW-1185">Reference proteome</keyword>
<organism evidence="6 7">
    <name type="scientific">Marimonas arenosa</name>
    <dbReference type="NCBI Taxonomy" id="1795305"/>
    <lineage>
        <taxon>Bacteria</taxon>
        <taxon>Pseudomonadati</taxon>
        <taxon>Pseudomonadota</taxon>
        <taxon>Alphaproteobacteria</taxon>
        <taxon>Rhodobacterales</taxon>
        <taxon>Paracoccaceae</taxon>
        <taxon>Marimonas</taxon>
    </lineage>
</organism>
<dbReference type="AlphaFoldDB" id="A0AAE3WFY3"/>
<evidence type="ECO:0000256" key="4">
    <source>
        <dbReference type="ARBA" id="ARBA00022898"/>
    </source>
</evidence>
<evidence type="ECO:0000256" key="5">
    <source>
        <dbReference type="RuleBase" id="RU003560"/>
    </source>
</evidence>
<evidence type="ECO:0000256" key="2">
    <source>
        <dbReference type="ARBA" id="ARBA00008954"/>
    </source>
</evidence>
<comment type="cofactor">
    <cofactor evidence="1">
        <name>pyridoxal 5'-phosphate</name>
        <dbReference type="ChEBI" id="CHEBI:597326"/>
    </cofactor>
</comment>
<dbReference type="FunFam" id="3.40.640.10:FF:000004">
    <property type="entry name" value="Acetylornithine aminotransferase"/>
    <property type="match status" value="1"/>
</dbReference>
<accession>A0AAE3WFY3</accession>
<dbReference type="RefSeq" id="WP_306737125.1">
    <property type="nucleotide sequence ID" value="NZ_JANHAX010000006.1"/>
</dbReference>
<dbReference type="InterPro" id="IPR015422">
    <property type="entry name" value="PyrdxlP-dep_Trfase_small"/>
</dbReference>
<dbReference type="PANTHER" id="PTHR43094:SF1">
    <property type="entry name" value="AMINOTRANSFERASE CLASS-III"/>
    <property type="match status" value="1"/>
</dbReference>
<dbReference type="Proteomes" id="UP001226762">
    <property type="component" value="Unassembled WGS sequence"/>
</dbReference>
<reference evidence="6" key="1">
    <citation type="submission" date="2022-07" db="EMBL/GenBank/DDBJ databases">
        <authorList>
            <person name="Otstavnykh N."/>
            <person name="Isaeva M."/>
            <person name="Bystritskaya E."/>
        </authorList>
    </citation>
    <scope>NUCLEOTIDE SEQUENCE</scope>
    <source>
        <strain evidence="6">KCTC 52189</strain>
    </source>
</reference>
<evidence type="ECO:0000313" key="7">
    <source>
        <dbReference type="Proteomes" id="UP001226762"/>
    </source>
</evidence>
<dbReference type="GO" id="GO:0030170">
    <property type="term" value="F:pyridoxal phosphate binding"/>
    <property type="evidence" value="ECO:0007669"/>
    <property type="project" value="InterPro"/>
</dbReference>
<evidence type="ECO:0000313" key="6">
    <source>
        <dbReference type="EMBL" id="MDQ2091823.1"/>
    </source>
</evidence>
<sequence length="447" mass="48360">MKNRLFYQSRLARPELDRAEGIYLWAKDGKRYLDGSSGAMVSNIGHSNPAVLQAMREQMEKSTFGYRLHFQTEASERLANKTAALCPEELGRVFFVSGGSEAVESTLKLARQYALTRGEAQRYKVISRMPSYHGSTLGALAVTGYAPLAAPFSPMMREMPKIPAPRAYLDGLDPDDPATGKHYADMLEQTILDEGPQTVLAFIVEPVGGASTGALVPPAGYMQRIREICDDYGVLLIHDEVMSGGGRTGKFWGAEHWGTVPDLISISKGFGGGYVPLGAMIARDDIVEAVLDAGGFAHGHTYAGNPLACAAGLAVIDEIERQDLTGNAAAMGDKLKARLNALKNRFPFIGDVRGKGLLLAFELVSDRTTMQPLPKELGAFDRLVNIAYDKGLIIYSRRTRGGISGDHFLVCPPMIVTEPQIDEIMALLTEALDEFAAETGLDKDSAA</sequence>